<accession>A0A507B108</accession>
<dbReference type="FunFam" id="3.30.390.110:FF:000002">
    <property type="entry name" value="60S ribosomal protein L28"/>
    <property type="match status" value="1"/>
</dbReference>
<dbReference type="PANTHER" id="PTHR10544">
    <property type="entry name" value="60S RIBOSOMAL PROTEIN L28"/>
    <property type="match status" value="1"/>
</dbReference>
<dbReference type="GeneID" id="41975647"/>
<dbReference type="STRING" id="1093900.A0A507B108"/>
<dbReference type="InterPro" id="IPR002672">
    <property type="entry name" value="Ribosomal_eL28"/>
</dbReference>
<evidence type="ECO:0000313" key="7">
    <source>
        <dbReference type="Proteomes" id="UP000319257"/>
    </source>
</evidence>
<feature type="compositionally biased region" description="Polar residues" evidence="4">
    <location>
        <begin position="81"/>
        <end position="96"/>
    </location>
</feature>
<dbReference type="OrthoDB" id="338850at2759"/>
<organism evidence="6 7">
    <name type="scientific">Thyridium curvatum</name>
    <dbReference type="NCBI Taxonomy" id="1093900"/>
    <lineage>
        <taxon>Eukaryota</taxon>
        <taxon>Fungi</taxon>
        <taxon>Dikarya</taxon>
        <taxon>Ascomycota</taxon>
        <taxon>Pezizomycotina</taxon>
        <taxon>Sordariomycetes</taxon>
        <taxon>Sordariomycetidae</taxon>
        <taxon>Thyridiales</taxon>
        <taxon>Thyridiaceae</taxon>
        <taxon>Thyridium</taxon>
    </lineage>
</organism>
<protein>
    <recommendedName>
        <fullName evidence="5">Ribosomal eL28/Mak16 domain-containing protein</fullName>
    </recommendedName>
</protein>
<reference evidence="6 7" key="1">
    <citation type="submission" date="2019-06" db="EMBL/GenBank/DDBJ databases">
        <title>Draft genome sequence of the filamentous fungus Phialemoniopsis curvata isolated from diesel fuel.</title>
        <authorList>
            <person name="Varaljay V.A."/>
            <person name="Lyon W.J."/>
            <person name="Crouch A.L."/>
            <person name="Drake C.E."/>
            <person name="Hollomon J.M."/>
            <person name="Nadeau L.J."/>
            <person name="Nunn H.S."/>
            <person name="Stevenson B.S."/>
            <person name="Bojanowski C.L."/>
            <person name="Crookes-Goodson W.J."/>
        </authorList>
    </citation>
    <scope>NUCLEOTIDE SEQUENCE [LARGE SCALE GENOMIC DNA]</scope>
    <source>
        <strain evidence="6 7">D216</strain>
    </source>
</reference>
<dbReference type="EMBL" id="SKBQ01000053">
    <property type="protein sequence ID" value="TPX10811.1"/>
    <property type="molecule type" value="Genomic_DNA"/>
</dbReference>
<feature type="region of interest" description="Disordered" evidence="4">
    <location>
        <begin position="110"/>
        <end position="151"/>
    </location>
</feature>
<keyword evidence="3" id="KW-0687">Ribonucleoprotein</keyword>
<evidence type="ECO:0000256" key="3">
    <source>
        <dbReference type="ARBA" id="ARBA00023274"/>
    </source>
</evidence>
<evidence type="ECO:0000256" key="1">
    <source>
        <dbReference type="ARBA" id="ARBA00007926"/>
    </source>
</evidence>
<evidence type="ECO:0000256" key="2">
    <source>
        <dbReference type="ARBA" id="ARBA00022980"/>
    </source>
</evidence>
<feature type="region of interest" description="Disordered" evidence="4">
    <location>
        <begin position="63"/>
        <end position="96"/>
    </location>
</feature>
<name>A0A507B108_9PEZI</name>
<dbReference type="AlphaFoldDB" id="A0A507B108"/>
<proteinExistence type="inferred from homology"/>
<dbReference type="GO" id="GO:0005840">
    <property type="term" value="C:ribosome"/>
    <property type="evidence" value="ECO:0007669"/>
    <property type="project" value="UniProtKB-KW"/>
</dbReference>
<evidence type="ECO:0000313" key="6">
    <source>
        <dbReference type="EMBL" id="TPX10811.1"/>
    </source>
</evidence>
<comment type="caution">
    <text evidence="6">The sequence shown here is derived from an EMBL/GenBank/DDBJ whole genome shotgun (WGS) entry which is preliminary data.</text>
</comment>
<feature type="compositionally biased region" description="Basic and acidic residues" evidence="4">
    <location>
        <begin position="133"/>
        <end position="151"/>
    </location>
</feature>
<dbReference type="Gene3D" id="3.30.390.110">
    <property type="match status" value="1"/>
</dbReference>
<dbReference type="InterPro" id="IPR029004">
    <property type="entry name" value="Ribosomal_eL28/Mak16"/>
</dbReference>
<sequence length="151" mass="16340">MSLSNVSSDLVWEVVRSQNSFLVKRKGAGGVQFSRDPYNLTNVHSRKHAGFVNDKAISISAGEKNGVQVTTKKAGSANKPAKSTHNASHSGAKNSRSVYKAVANLSAKNGYRPDLREAAVQRASAVRQSQRPVKPDQEKKPRGNKAKKAEE</sequence>
<dbReference type="InParanoid" id="A0A507B108"/>
<dbReference type="Proteomes" id="UP000319257">
    <property type="component" value="Unassembled WGS sequence"/>
</dbReference>
<dbReference type="RefSeq" id="XP_030992522.1">
    <property type="nucleotide sequence ID" value="XM_031143028.1"/>
</dbReference>
<dbReference type="Pfam" id="PF01778">
    <property type="entry name" value="Ribosomal_L28e"/>
    <property type="match status" value="1"/>
</dbReference>
<comment type="similarity">
    <text evidence="1">Belongs to the eukaryotic ribosomal protein eL28 family.</text>
</comment>
<dbReference type="GO" id="GO:1990904">
    <property type="term" value="C:ribonucleoprotein complex"/>
    <property type="evidence" value="ECO:0007669"/>
    <property type="project" value="UniProtKB-KW"/>
</dbReference>
<gene>
    <name evidence="6" type="ORF">E0L32_008200</name>
</gene>
<keyword evidence="2" id="KW-0689">Ribosomal protein</keyword>
<dbReference type="GO" id="GO:0006412">
    <property type="term" value="P:translation"/>
    <property type="evidence" value="ECO:0007669"/>
    <property type="project" value="InterPro"/>
</dbReference>
<evidence type="ECO:0000256" key="4">
    <source>
        <dbReference type="SAM" id="MobiDB-lite"/>
    </source>
</evidence>
<feature type="domain" description="Ribosomal eL28/Mak16" evidence="5">
    <location>
        <begin position="10"/>
        <end position="129"/>
    </location>
</feature>
<keyword evidence="7" id="KW-1185">Reference proteome</keyword>
<dbReference type="GO" id="GO:0003735">
    <property type="term" value="F:structural constituent of ribosome"/>
    <property type="evidence" value="ECO:0007669"/>
    <property type="project" value="InterPro"/>
</dbReference>
<evidence type="ECO:0000259" key="5">
    <source>
        <dbReference type="Pfam" id="PF01778"/>
    </source>
</evidence>